<evidence type="ECO:0000313" key="2">
    <source>
        <dbReference type="EMBL" id="UUD62385.1"/>
    </source>
</evidence>
<feature type="transmembrane region" description="Helical" evidence="1">
    <location>
        <begin position="67"/>
        <end position="88"/>
    </location>
</feature>
<evidence type="ECO:0000313" key="3">
    <source>
        <dbReference type="Proteomes" id="UP000887421"/>
    </source>
</evidence>
<reference evidence="2" key="1">
    <citation type="submission" date="2021-05" db="EMBL/GenBank/DDBJ databases">
        <title>Complete genome sequence of Pseudomonas seleniipraecipitans strain D1-6.</title>
        <authorList>
            <person name="Lafi F."/>
            <person name="Eida A."/>
            <person name="Alam I."/>
            <person name="Hert H."/>
            <person name="Saad M."/>
        </authorList>
    </citation>
    <scope>NUCLEOTIDE SEQUENCE</scope>
    <source>
        <strain evidence="2">D1-6</strain>
    </source>
</reference>
<keyword evidence="3" id="KW-1185">Reference proteome</keyword>
<proteinExistence type="predicted"/>
<dbReference type="EMBL" id="CP076114">
    <property type="protein sequence ID" value="UUD62385.1"/>
    <property type="molecule type" value="Genomic_DNA"/>
</dbReference>
<feature type="transmembrane region" description="Helical" evidence="1">
    <location>
        <begin position="7"/>
        <end position="28"/>
    </location>
</feature>
<accession>A0ABY5J2T1</accession>
<protein>
    <submittedName>
        <fullName evidence="2">Uncharacterized protein</fullName>
    </submittedName>
</protein>
<dbReference type="Proteomes" id="UP000887421">
    <property type="component" value="Chromosome"/>
</dbReference>
<dbReference type="RefSeq" id="WP_164090957.1">
    <property type="nucleotide sequence ID" value="NZ_CP076114.1"/>
</dbReference>
<gene>
    <name evidence="2" type="ORF">D16iCDA_11800</name>
</gene>
<sequence length="96" mass="10818">MQKSKLVFSWFVTILCASLLAPFLFLAWRLMDSAYLKAAVSLLANPGAGQVDKVKSFYSIYVWSGDLAIAATNFALIILLLIVIRWTFSWRKTLRG</sequence>
<name>A0ABY5J2T1_9GAMM</name>
<keyword evidence="1" id="KW-0812">Transmembrane</keyword>
<organism evidence="2 3">
    <name type="scientific">Phytopseudomonas seleniipraecipitans</name>
    <dbReference type="NCBI Taxonomy" id="640205"/>
    <lineage>
        <taxon>Bacteria</taxon>
        <taxon>Pseudomonadati</taxon>
        <taxon>Pseudomonadota</taxon>
        <taxon>Gammaproteobacteria</taxon>
        <taxon>Pseudomonadales</taxon>
        <taxon>Pseudomonadaceae</taxon>
        <taxon>Phytopseudomonas</taxon>
    </lineage>
</organism>
<keyword evidence="1" id="KW-1133">Transmembrane helix</keyword>
<evidence type="ECO:0000256" key="1">
    <source>
        <dbReference type="SAM" id="Phobius"/>
    </source>
</evidence>
<keyword evidence="1" id="KW-0472">Membrane</keyword>